<evidence type="ECO:0000256" key="3">
    <source>
        <dbReference type="ARBA" id="ARBA00008655"/>
    </source>
</evidence>
<evidence type="ECO:0000256" key="13">
    <source>
        <dbReference type="SAM" id="MobiDB-lite"/>
    </source>
</evidence>
<comment type="similarity">
    <text evidence="3">Belongs to the 1-acyl-sn-glycerol-3-phosphate acyltransferase family.</text>
</comment>
<keyword evidence="12" id="KW-0012">Acyltransferase</keyword>
<dbReference type="CDD" id="cd07991">
    <property type="entry name" value="LPLAT_LPCAT1-like"/>
    <property type="match status" value="1"/>
</dbReference>
<keyword evidence="9 14" id="KW-0472">Membrane</keyword>
<evidence type="ECO:0000256" key="10">
    <source>
        <dbReference type="ARBA" id="ARBA00023209"/>
    </source>
</evidence>
<evidence type="ECO:0000256" key="1">
    <source>
        <dbReference type="ARBA" id="ARBA00004370"/>
    </source>
</evidence>
<dbReference type="Proteomes" id="UP001057375">
    <property type="component" value="Unassembled WGS sequence"/>
</dbReference>
<dbReference type="InterPro" id="IPR045252">
    <property type="entry name" value="LPCAT1-like"/>
</dbReference>
<keyword evidence="10" id="KW-0594">Phospholipid biosynthesis</keyword>
<proteinExistence type="inferred from homology"/>
<comment type="subcellular location">
    <subcellularLocation>
        <location evidence="1">Membrane</location>
    </subcellularLocation>
</comment>
<comment type="caution">
    <text evidence="16">The sequence shown here is derived from an EMBL/GenBank/DDBJ whole genome shotgun (WGS) entry which is preliminary data.</text>
</comment>
<feature type="transmembrane region" description="Helical" evidence="14">
    <location>
        <begin position="29"/>
        <end position="50"/>
    </location>
</feature>
<dbReference type="SMART" id="SM00563">
    <property type="entry name" value="PlsC"/>
    <property type="match status" value="1"/>
</dbReference>
<evidence type="ECO:0000256" key="4">
    <source>
        <dbReference type="ARBA" id="ARBA00022516"/>
    </source>
</evidence>
<dbReference type="PANTHER" id="PTHR23063:SF52">
    <property type="entry name" value="LYSOPHOSPHATIDYLCHOLINE ACYLTRANSFERASE"/>
    <property type="match status" value="1"/>
</dbReference>
<evidence type="ECO:0000259" key="15">
    <source>
        <dbReference type="SMART" id="SM00563"/>
    </source>
</evidence>
<evidence type="ECO:0000256" key="11">
    <source>
        <dbReference type="ARBA" id="ARBA00023264"/>
    </source>
</evidence>
<protein>
    <recommendedName>
        <fullName evidence="15">Phospholipid/glycerol acyltransferase domain-containing protein</fullName>
    </recommendedName>
</protein>
<organism evidence="16 17">
    <name type="scientific">Aduncisulcus paluster</name>
    <dbReference type="NCBI Taxonomy" id="2918883"/>
    <lineage>
        <taxon>Eukaryota</taxon>
        <taxon>Metamonada</taxon>
        <taxon>Carpediemonas-like organisms</taxon>
        <taxon>Aduncisulcus</taxon>
    </lineage>
</organism>
<keyword evidence="7 14" id="KW-1133">Transmembrane helix</keyword>
<feature type="region of interest" description="Disordered" evidence="13">
    <location>
        <begin position="313"/>
        <end position="337"/>
    </location>
</feature>
<keyword evidence="8" id="KW-0443">Lipid metabolism</keyword>
<evidence type="ECO:0000256" key="6">
    <source>
        <dbReference type="ARBA" id="ARBA00022692"/>
    </source>
</evidence>
<keyword evidence="17" id="KW-1185">Reference proteome</keyword>
<feature type="compositionally biased region" description="Basic and acidic residues" evidence="13">
    <location>
        <begin position="406"/>
        <end position="437"/>
    </location>
</feature>
<feature type="region of interest" description="Disordered" evidence="13">
    <location>
        <begin position="397"/>
        <end position="437"/>
    </location>
</feature>
<accession>A0ABQ5KL33</accession>
<reference evidence="16" key="1">
    <citation type="submission" date="2022-03" db="EMBL/GenBank/DDBJ databases">
        <title>Draft genome sequence of Aduncisulcus paluster, a free-living microaerophilic Fornicata.</title>
        <authorList>
            <person name="Yuyama I."/>
            <person name="Kume K."/>
            <person name="Tamura T."/>
            <person name="Inagaki Y."/>
            <person name="Hashimoto T."/>
        </authorList>
    </citation>
    <scope>NUCLEOTIDE SEQUENCE</scope>
    <source>
        <strain evidence="16">NY0171</strain>
    </source>
</reference>
<evidence type="ECO:0000256" key="12">
    <source>
        <dbReference type="ARBA" id="ARBA00023315"/>
    </source>
</evidence>
<keyword evidence="4" id="KW-0444">Lipid biosynthesis</keyword>
<feature type="domain" description="Phospholipid/glycerol acyltransferase" evidence="15">
    <location>
        <begin position="61"/>
        <end position="172"/>
    </location>
</feature>
<evidence type="ECO:0000313" key="16">
    <source>
        <dbReference type="EMBL" id="GKT32646.1"/>
    </source>
</evidence>
<evidence type="ECO:0000313" key="17">
    <source>
        <dbReference type="Proteomes" id="UP001057375"/>
    </source>
</evidence>
<sequence>MPLTYGFFRLLLISDKEFIYNPALKRHRFAMIVLQFGVRMMLFIMGVWYINIKGQPFQSACACVGPHQSWLDILILLSKGYSGFVARISVKDTIIVGAVASFGGSIFVDRRSVESRRKAGQDIKDKVLSTDKDTFLAVFPEGATNNGEQLLQFRHGIFRPGGSIQPVLLEYPYMASSPNWAAEQFIHNLLRVLASPITRANVNFLNPYVPSEEEAKSPALFAENVRKYMCSQGNLARSPLNVTHKLVFVDWLLGYAPWNHVLEKLLTAGVIDDREGYMGDNALTALGSQSDSLYMTSRSHSRSHIRSIEVGEASDAKEHADDEEEHDGCLASVSSDSAKMPPAVAARIEALKVPEPHHTSDGPIIGASVVADDDHAHTTEEKDTVADLGHSRVNSASILSMSESESVERIAERLGDSDDDDKERSKESISSPEMRKVDLKEGKVTILREERIQKKKQKKEQKELRKLLKKNAISLGSSETVPLFGTYETAPVRKQGMIMRTYDKKTLYIRYE</sequence>
<evidence type="ECO:0000256" key="9">
    <source>
        <dbReference type="ARBA" id="ARBA00023136"/>
    </source>
</evidence>
<gene>
    <name evidence="16" type="ORF">ADUPG1_006745</name>
</gene>
<keyword evidence="11" id="KW-1208">Phospholipid metabolism</keyword>
<dbReference type="EMBL" id="BQXS01010023">
    <property type="protein sequence ID" value="GKT32646.1"/>
    <property type="molecule type" value="Genomic_DNA"/>
</dbReference>
<keyword evidence="5" id="KW-0808">Transferase</keyword>
<comment type="pathway">
    <text evidence="2">Lipid metabolism.</text>
</comment>
<evidence type="ECO:0000256" key="7">
    <source>
        <dbReference type="ARBA" id="ARBA00022989"/>
    </source>
</evidence>
<dbReference type="Pfam" id="PF01553">
    <property type="entry name" value="Acyltransferase"/>
    <property type="match status" value="1"/>
</dbReference>
<evidence type="ECO:0000256" key="8">
    <source>
        <dbReference type="ARBA" id="ARBA00023098"/>
    </source>
</evidence>
<dbReference type="InterPro" id="IPR002123">
    <property type="entry name" value="Plipid/glycerol_acylTrfase"/>
</dbReference>
<evidence type="ECO:0000256" key="5">
    <source>
        <dbReference type="ARBA" id="ARBA00022679"/>
    </source>
</evidence>
<evidence type="ECO:0000256" key="2">
    <source>
        <dbReference type="ARBA" id="ARBA00005189"/>
    </source>
</evidence>
<evidence type="ECO:0000256" key="14">
    <source>
        <dbReference type="SAM" id="Phobius"/>
    </source>
</evidence>
<dbReference type="SUPFAM" id="SSF69593">
    <property type="entry name" value="Glycerol-3-phosphate (1)-acyltransferase"/>
    <property type="match status" value="1"/>
</dbReference>
<keyword evidence="6 14" id="KW-0812">Transmembrane</keyword>
<name>A0ABQ5KL33_9EUKA</name>
<dbReference type="PANTHER" id="PTHR23063">
    <property type="entry name" value="PHOSPHOLIPID ACYLTRANSFERASE"/>
    <property type="match status" value="1"/>
</dbReference>